<dbReference type="InterPro" id="IPR041459">
    <property type="entry name" value="MPTase-PolyVal"/>
</dbReference>
<proteinExistence type="predicted"/>
<dbReference type="AlphaFoldDB" id="V8QMP9"/>
<dbReference type="RefSeq" id="WP_024006780.1">
    <property type="nucleotide sequence ID" value="NZ_KI650982.1"/>
</dbReference>
<accession>V8QMP9</accession>
<sequence length="401" mass="45629">MFTKPSQKKLVGLFVLGENIMAEKKPAFHEQLAEKIIAQLEAGTAPWQRPWDAPPISLPHNESTGKPYRGGNLLNLMLAGYSDPRWLTYNQAKERGYQVKKGEKGALIQTFRLHQDKQLRDLKGELVRDEKGSPVIEQIKLTRPIIRNFVVFNAEQITGLPPLVFTPHQWDGIQQIDKLLAASGAHIEHRSGNKAYYSPGPDKIVMPLKEQFSDPERYYSTALHELGHWTGHESRLNRPFVNAFGSEGYAREELRAEISSMLVGQRLGISHDPGQHMAYVDAWVKILKEDPAEIIRACQDAEKINNYLSMYLEQTSEKQDLVTAGRSETVQETAQDIFQKKLPSLPESEQNRFKKMESMMHDVLKHLPADSRGTALASFYQEQIQSIEHAGQHDEEVEIER</sequence>
<dbReference type="Pfam" id="PF08401">
    <property type="entry name" value="ArdcN"/>
    <property type="match status" value="1"/>
</dbReference>
<evidence type="ECO:0000313" key="4">
    <source>
        <dbReference type="Proteomes" id="UP000018733"/>
    </source>
</evidence>
<name>V8QMP9_9BURK</name>
<evidence type="ECO:0000259" key="1">
    <source>
        <dbReference type="Pfam" id="PF08401"/>
    </source>
</evidence>
<dbReference type="EMBL" id="AYXT01000013">
    <property type="protein sequence ID" value="ETF00565.1"/>
    <property type="molecule type" value="Genomic_DNA"/>
</dbReference>
<dbReference type="PATRIC" id="fig|1424334.3.peg.3868"/>
<organism evidence="3 4">
    <name type="scientific">Advenella kashmirensis W13003</name>
    <dbReference type="NCBI Taxonomy" id="1424334"/>
    <lineage>
        <taxon>Bacteria</taxon>
        <taxon>Pseudomonadati</taxon>
        <taxon>Pseudomonadota</taxon>
        <taxon>Betaproteobacteria</taxon>
        <taxon>Burkholderiales</taxon>
        <taxon>Alcaligenaceae</taxon>
    </lineage>
</organism>
<feature type="domain" description="N-terminal" evidence="1">
    <location>
        <begin position="29"/>
        <end position="152"/>
    </location>
</feature>
<evidence type="ECO:0000313" key="3">
    <source>
        <dbReference type="EMBL" id="ETF00565.1"/>
    </source>
</evidence>
<dbReference type="eggNOG" id="COG4227">
    <property type="taxonomic scope" value="Bacteria"/>
</dbReference>
<dbReference type="InterPro" id="IPR013610">
    <property type="entry name" value="ArdC_N"/>
</dbReference>
<feature type="domain" description="Polyvalent protein metallopeptidase" evidence="2">
    <location>
        <begin position="175"/>
        <end position="299"/>
    </location>
</feature>
<dbReference type="Pfam" id="PF18818">
    <property type="entry name" value="MPTase-PolyVal"/>
    <property type="match status" value="1"/>
</dbReference>
<dbReference type="HOGENOM" id="CLU_041111_3_1_4"/>
<keyword evidence="4" id="KW-1185">Reference proteome</keyword>
<dbReference type="GO" id="GO:0003697">
    <property type="term" value="F:single-stranded DNA binding"/>
    <property type="evidence" value="ECO:0007669"/>
    <property type="project" value="InterPro"/>
</dbReference>
<protein>
    <submittedName>
        <fullName evidence="3">Conjugal transfer protein TraC</fullName>
    </submittedName>
</protein>
<comment type="caution">
    <text evidence="3">The sequence shown here is derived from an EMBL/GenBank/DDBJ whole genome shotgun (WGS) entry which is preliminary data.</text>
</comment>
<dbReference type="STRING" id="1424334.W822_19250"/>
<reference evidence="3 4" key="1">
    <citation type="journal article" date="2014" name="Genome Announc.">
        <title>Draft Genome Sequence of Advenella kashmirensis Strain W13003, a Polycyclic Aromatic Hydrocarbon-Degrading Bacterium.</title>
        <authorList>
            <person name="Wang X."/>
            <person name="Jin D."/>
            <person name="Zhou L."/>
            <person name="Wu L."/>
            <person name="An W."/>
            <person name="Zhao L."/>
        </authorList>
    </citation>
    <scope>NUCLEOTIDE SEQUENCE [LARGE SCALE GENOMIC DNA]</scope>
    <source>
        <strain evidence="3 4">W13003</strain>
    </source>
</reference>
<evidence type="ECO:0000259" key="2">
    <source>
        <dbReference type="Pfam" id="PF18818"/>
    </source>
</evidence>
<dbReference type="Proteomes" id="UP000018733">
    <property type="component" value="Unassembled WGS sequence"/>
</dbReference>
<gene>
    <name evidence="3" type="ORF">W822_19250</name>
</gene>